<dbReference type="FunFam" id="3.40.50.10490:FF:000026">
    <property type="entry name" value="28S ribosomal protein S2, mitochondrial"/>
    <property type="match status" value="1"/>
</dbReference>
<evidence type="ECO:0000256" key="5">
    <source>
        <dbReference type="ARBA" id="ARBA00023274"/>
    </source>
</evidence>
<comment type="caution">
    <text evidence="9">The sequence shown here is derived from an EMBL/GenBank/DDBJ whole genome shotgun (WGS) entry which is preliminary data.</text>
</comment>
<dbReference type="InterPro" id="IPR001865">
    <property type="entry name" value="Ribosomal_uS2"/>
</dbReference>
<dbReference type="OrthoDB" id="2320368at2759"/>
<proteinExistence type="inferred from homology"/>
<organism evidence="9 10">
    <name type="scientific">Ramazzottius varieornatus</name>
    <name type="common">Water bear</name>
    <name type="synonym">Tardigrade</name>
    <dbReference type="NCBI Taxonomy" id="947166"/>
    <lineage>
        <taxon>Eukaryota</taxon>
        <taxon>Metazoa</taxon>
        <taxon>Ecdysozoa</taxon>
        <taxon>Tardigrada</taxon>
        <taxon>Eutardigrada</taxon>
        <taxon>Parachela</taxon>
        <taxon>Hypsibioidea</taxon>
        <taxon>Ramazzottiidae</taxon>
        <taxon>Ramazzottius</taxon>
    </lineage>
</organism>
<dbReference type="InterPro" id="IPR005706">
    <property type="entry name" value="Ribosomal_uS2_bac/mit/plastid"/>
</dbReference>
<comment type="function">
    <text evidence="6">Required for mitoribosome formation and stability, and mitochondrial translation.</text>
</comment>
<evidence type="ECO:0000256" key="3">
    <source>
        <dbReference type="ARBA" id="ARBA00022980"/>
    </source>
</evidence>
<dbReference type="SUPFAM" id="SSF52313">
    <property type="entry name" value="Ribosomal protein S2"/>
    <property type="match status" value="1"/>
</dbReference>
<dbReference type="PRINTS" id="PR00395">
    <property type="entry name" value="RIBOSOMALS2"/>
</dbReference>
<dbReference type="Pfam" id="PF00318">
    <property type="entry name" value="Ribosomal_S2"/>
    <property type="match status" value="1"/>
</dbReference>
<dbReference type="GO" id="GO:0005743">
    <property type="term" value="C:mitochondrial inner membrane"/>
    <property type="evidence" value="ECO:0007669"/>
    <property type="project" value="UniProtKB-ARBA"/>
</dbReference>
<evidence type="ECO:0000313" key="9">
    <source>
        <dbReference type="EMBL" id="GAU95849.1"/>
    </source>
</evidence>
<accession>A0A1D1V201</accession>
<evidence type="ECO:0000256" key="6">
    <source>
        <dbReference type="ARBA" id="ARBA00059792"/>
    </source>
</evidence>
<evidence type="ECO:0000256" key="1">
    <source>
        <dbReference type="ARBA" id="ARBA00004173"/>
    </source>
</evidence>
<evidence type="ECO:0000313" key="10">
    <source>
        <dbReference type="Proteomes" id="UP000186922"/>
    </source>
</evidence>
<protein>
    <recommendedName>
        <fullName evidence="7">Small ribosomal subunit protein uS2m</fullName>
    </recommendedName>
    <alternativeName>
        <fullName evidence="8">28S ribosomal protein S2, mitochondrial</fullName>
    </alternativeName>
</protein>
<dbReference type="STRING" id="947166.A0A1D1V201"/>
<gene>
    <name evidence="9" type="primary">RvY_07394-1</name>
    <name evidence="9" type="synonym">RvY_07394.1</name>
    <name evidence="9" type="ORF">RvY_07394</name>
</gene>
<keyword evidence="5" id="KW-0687">Ribonucleoprotein</keyword>
<evidence type="ECO:0000256" key="8">
    <source>
        <dbReference type="ARBA" id="ARBA00083109"/>
    </source>
</evidence>
<evidence type="ECO:0000256" key="4">
    <source>
        <dbReference type="ARBA" id="ARBA00023128"/>
    </source>
</evidence>
<comment type="similarity">
    <text evidence="2">Belongs to the universal ribosomal protein uS2 family.</text>
</comment>
<keyword evidence="10" id="KW-1185">Reference proteome</keyword>
<dbReference type="PANTHER" id="PTHR12534">
    <property type="entry name" value="30S RIBOSOMAL PROTEIN S2 PROKARYOTIC AND ORGANELLAR"/>
    <property type="match status" value="1"/>
</dbReference>
<comment type="subcellular location">
    <subcellularLocation>
        <location evidence="1">Mitochondrion</location>
    </subcellularLocation>
</comment>
<sequence>MLLRCVPQCISGRVHHLLRSTYRPLHYGTACSAAEAFPQMRRSVTEDLMRQEQTVPSAEPVIAPVSSSPEDMLKHPDYFNVRKLFTTKDLFQAGVHLGHMEGTLNDRMRQFIFGKRFNQLVIDLDQTAEYLRDALNVLSHIVYRGGIVLFVCRHRQNGYLVEQMAIEAGEYSHTRYWRGGILTNSTAVFQSVTRLPDLLVFFSTQNSVLEQHLAVDQAALMNIPTIGIVDTNCNPNLITYPIPGNDDSPATVAFYCYLFKTAVLNAKKKKKEDDAREQRAQ</sequence>
<dbReference type="EMBL" id="BDGG01000003">
    <property type="protein sequence ID" value="GAU95849.1"/>
    <property type="molecule type" value="Genomic_DNA"/>
</dbReference>
<dbReference type="AlphaFoldDB" id="A0A1D1V201"/>
<dbReference type="HAMAP" id="MF_00291_B">
    <property type="entry name" value="Ribosomal_uS2_B"/>
    <property type="match status" value="1"/>
</dbReference>
<name>A0A1D1V201_RAMVA</name>
<dbReference type="CDD" id="cd01425">
    <property type="entry name" value="RPS2"/>
    <property type="match status" value="1"/>
</dbReference>
<dbReference type="GO" id="GO:0005763">
    <property type="term" value="C:mitochondrial small ribosomal subunit"/>
    <property type="evidence" value="ECO:0007669"/>
    <property type="project" value="UniProtKB-ARBA"/>
</dbReference>
<dbReference type="GO" id="GO:0006412">
    <property type="term" value="P:translation"/>
    <property type="evidence" value="ECO:0007669"/>
    <property type="project" value="InterPro"/>
</dbReference>
<dbReference type="InterPro" id="IPR023591">
    <property type="entry name" value="Ribosomal_uS2_flav_dom_sf"/>
</dbReference>
<evidence type="ECO:0000256" key="2">
    <source>
        <dbReference type="ARBA" id="ARBA00006242"/>
    </source>
</evidence>
<dbReference type="GO" id="GO:0003735">
    <property type="term" value="F:structural constituent of ribosome"/>
    <property type="evidence" value="ECO:0007669"/>
    <property type="project" value="InterPro"/>
</dbReference>
<dbReference type="PANTHER" id="PTHR12534:SF0">
    <property type="entry name" value="SMALL RIBOSOMAL SUBUNIT PROTEIN US2M"/>
    <property type="match status" value="1"/>
</dbReference>
<keyword evidence="4" id="KW-0496">Mitochondrion</keyword>
<dbReference type="Gene3D" id="3.40.50.10490">
    <property type="entry name" value="Glucose-6-phosphate isomerase like protein, domain 1"/>
    <property type="match status" value="1"/>
</dbReference>
<keyword evidence="3" id="KW-0689">Ribosomal protein</keyword>
<reference evidence="9 10" key="1">
    <citation type="journal article" date="2016" name="Nat. Commun.">
        <title>Extremotolerant tardigrade genome and improved radiotolerance of human cultured cells by tardigrade-unique protein.</title>
        <authorList>
            <person name="Hashimoto T."/>
            <person name="Horikawa D.D."/>
            <person name="Saito Y."/>
            <person name="Kuwahara H."/>
            <person name="Kozuka-Hata H."/>
            <person name="Shin-I T."/>
            <person name="Minakuchi Y."/>
            <person name="Ohishi K."/>
            <person name="Motoyama A."/>
            <person name="Aizu T."/>
            <person name="Enomoto A."/>
            <person name="Kondo K."/>
            <person name="Tanaka S."/>
            <person name="Hara Y."/>
            <person name="Koshikawa S."/>
            <person name="Sagara H."/>
            <person name="Miura T."/>
            <person name="Yokobori S."/>
            <person name="Miyagawa K."/>
            <person name="Suzuki Y."/>
            <person name="Kubo T."/>
            <person name="Oyama M."/>
            <person name="Kohara Y."/>
            <person name="Fujiyama A."/>
            <person name="Arakawa K."/>
            <person name="Katayama T."/>
            <person name="Toyoda A."/>
            <person name="Kunieda T."/>
        </authorList>
    </citation>
    <scope>NUCLEOTIDE SEQUENCE [LARGE SCALE GENOMIC DNA]</scope>
    <source>
        <strain evidence="9 10">YOKOZUNA-1</strain>
    </source>
</reference>
<evidence type="ECO:0000256" key="7">
    <source>
        <dbReference type="ARBA" id="ARBA00071390"/>
    </source>
</evidence>
<dbReference type="NCBIfam" id="TIGR01011">
    <property type="entry name" value="rpsB_bact"/>
    <property type="match status" value="1"/>
</dbReference>
<dbReference type="Proteomes" id="UP000186922">
    <property type="component" value="Unassembled WGS sequence"/>
</dbReference>